<gene>
    <name evidence="16" type="ORF">H9632_18100</name>
</gene>
<organism evidence="16 17">
    <name type="scientific">Solibacillus merdavium</name>
    <dbReference type="NCBI Taxonomy" id="2762218"/>
    <lineage>
        <taxon>Bacteria</taxon>
        <taxon>Bacillati</taxon>
        <taxon>Bacillota</taxon>
        <taxon>Bacilli</taxon>
        <taxon>Bacillales</taxon>
        <taxon>Caryophanaceae</taxon>
        <taxon>Solibacillus</taxon>
    </lineage>
</organism>
<comment type="pathway">
    <text evidence="2">Cell wall biogenesis; peptidoglycan biosynthesis.</text>
</comment>
<dbReference type="Gene3D" id="2.60.410.10">
    <property type="entry name" value="D-Ala-D-Ala carboxypeptidase, C-terminal domain"/>
    <property type="match status" value="1"/>
</dbReference>
<evidence type="ECO:0000256" key="5">
    <source>
        <dbReference type="ARBA" id="ARBA00022645"/>
    </source>
</evidence>
<dbReference type="GO" id="GO:0004180">
    <property type="term" value="F:carboxypeptidase activity"/>
    <property type="evidence" value="ECO:0007669"/>
    <property type="project" value="UniProtKB-KW"/>
</dbReference>
<keyword evidence="8" id="KW-0378">Hydrolase</keyword>
<keyword evidence="11" id="KW-0961">Cell wall biogenesis/degradation</keyword>
<evidence type="ECO:0000256" key="12">
    <source>
        <dbReference type="ARBA" id="ARBA00034000"/>
    </source>
</evidence>
<feature type="transmembrane region" description="Helical" evidence="14">
    <location>
        <begin position="433"/>
        <end position="457"/>
    </location>
</feature>
<dbReference type="PRINTS" id="PR00725">
    <property type="entry name" value="DADACBPTASE1"/>
</dbReference>
<keyword evidence="5 16" id="KW-0121">Carboxypeptidase</keyword>
<keyword evidence="14" id="KW-1133">Transmembrane helix</keyword>
<dbReference type="SMART" id="SM00936">
    <property type="entry name" value="PBP5_C"/>
    <property type="match status" value="1"/>
</dbReference>
<dbReference type="InterPro" id="IPR001967">
    <property type="entry name" value="Peptidase_S11_N"/>
</dbReference>
<keyword evidence="14" id="KW-0812">Transmembrane</keyword>
<dbReference type="Gene3D" id="3.40.710.10">
    <property type="entry name" value="DD-peptidase/beta-lactamase superfamily"/>
    <property type="match status" value="1"/>
</dbReference>
<sequence length="458" mass="50098">MSLENKNFGGSFVKIVRKQMVLSFVLIPVLIFSMLTMAVPAKTNAETDLGLTVDAAILIDADTGKILYEQNAETALGIASMTKMMTEYLLLDAIKEGSITWDQQYNVTEYTYKVSQNRLLSNVPLRADGTYTIQELYEAMAIYSANAATIAIAETIAGTEKEFLKLMNKKAEELGLENYKFVNTTGLNNSDLLGMHPTGTGENDENVMPARSVAKLAYHLLKDHPEMLETAKIPKKVFREGTSDAINMSNWNFMLPGLVYAYEGVDGLKTGTTDFAGHTFTGTAKRGDTRLIAVVMKAVDSKGVGSYKARFDATAKLFDYGFGQFSKVELVPANYTFEEKKSLPVTKGKEEAVNIAIKDPISVMIKTTEKDLYVPTLMLTTEELEAGVEKNQVVGQAVVNITQGTDYGYIDGSNIVAEVVTTEAVERAGKVALFFQGIASFFANLWSGVFGFANGLIK</sequence>
<feature type="domain" description="Peptidase S11 D-Ala-D-Ala carboxypeptidase A C-terminal" evidence="15">
    <location>
        <begin position="325"/>
        <end position="427"/>
    </location>
</feature>
<evidence type="ECO:0000256" key="8">
    <source>
        <dbReference type="ARBA" id="ARBA00022801"/>
    </source>
</evidence>
<evidence type="ECO:0000259" key="15">
    <source>
        <dbReference type="SMART" id="SM00936"/>
    </source>
</evidence>
<dbReference type="EC" id="3.4.16.4" evidence="4"/>
<evidence type="ECO:0000256" key="1">
    <source>
        <dbReference type="ARBA" id="ARBA00003217"/>
    </source>
</evidence>
<dbReference type="PANTHER" id="PTHR21581">
    <property type="entry name" value="D-ALANYL-D-ALANINE CARBOXYPEPTIDASE"/>
    <property type="match status" value="1"/>
</dbReference>
<name>A0ABR8XSY8_9BACL</name>
<evidence type="ECO:0000256" key="6">
    <source>
        <dbReference type="ARBA" id="ARBA00022670"/>
    </source>
</evidence>
<feature type="transmembrane region" description="Helical" evidence="14">
    <location>
        <begin position="21"/>
        <end position="39"/>
    </location>
</feature>
<keyword evidence="7" id="KW-0732">Signal</keyword>
<dbReference type="Pfam" id="PF07943">
    <property type="entry name" value="PBP5_C"/>
    <property type="match status" value="1"/>
</dbReference>
<keyword evidence="14" id="KW-0472">Membrane</keyword>
<evidence type="ECO:0000313" key="17">
    <source>
        <dbReference type="Proteomes" id="UP000600565"/>
    </source>
</evidence>
<evidence type="ECO:0000256" key="10">
    <source>
        <dbReference type="ARBA" id="ARBA00022984"/>
    </source>
</evidence>
<dbReference type="InterPro" id="IPR015956">
    <property type="entry name" value="Peniciliin-bd_prot_C_sf"/>
</dbReference>
<dbReference type="InterPro" id="IPR018044">
    <property type="entry name" value="Peptidase_S11"/>
</dbReference>
<evidence type="ECO:0000256" key="2">
    <source>
        <dbReference type="ARBA" id="ARBA00004752"/>
    </source>
</evidence>
<accession>A0ABR8XSY8</accession>
<dbReference type="InterPro" id="IPR037167">
    <property type="entry name" value="Peptidase_S11_C_sf"/>
</dbReference>
<dbReference type="EMBL" id="JACSPW010000028">
    <property type="protein sequence ID" value="MBD8034974.1"/>
    <property type="molecule type" value="Genomic_DNA"/>
</dbReference>
<dbReference type="PANTHER" id="PTHR21581:SF11">
    <property type="entry name" value="D-ALANYL-D-ALANINE CARBOXYPEPTIDASE DACA"/>
    <property type="match status" value="1"/>
</dbReference>
<comment type="caution">
    <text evidence="16">The sequence shown here is derived from an EMBL/GenBank/DDBJ whole genome shotgun (WGS) entry which is preliminary data.</text>
</comment>
<reference evidence="16 17" key="1">
    <citation type="submission" date="2020-08" db="EMBL/GenBank/DDBJ databases">
        <title>A Genomic Blueprint of the Chicken Gut Microbiome.</title>
        <authorList>
            <person name="Gilroy R."/>
            <person name="Ravi A."/>
            <person name="Getino M."/>
            <person name="Pursley I."/>
            <person name="Horton D.L."/>
            <person name="Alikhan N.-F."/>
            <person name="Baker D."/>
            <person name="Gharbi K."/>
            <person name="Hall N."/>
            <person name="Watson M."/>
            <person name="Adriaenssens E.M."/>
            <person name="Foster-Nyarko E."/>
            <person name="Jarju S."/>
            <person name="Secka A."/>
            <person name="Antonio M."/>
            <person name="Oren A."/>
            <person name="Chaudhuri R."/>
            <person name="La Ragione R.M."/>
            <person name="Hildebrand F."/>
            <person name="Pallen M.J."/>
        </authorList>
    </citation>
    <scope>NUCLEOTIDE SEQUENCE [LARGE SCALE GENOMIC DNA]</scope>
    <source>
        <strain evidence="16 17">Sa1YVA6</strain>
    </source>
</reference>
<keyword evidence="17" id="KW-1185">Reference proteome</keyword>
<evidence type="ECO:0000256" key="9">
    <source>
        <dbReference type="ARBA" id="ARBA00022960"/>
    </source>
</evidence>
<evidence type="ECO:0000256" key="11">
    <source>
        <dbReference type="ARBA" id="ARBA00023316"/>
    </source>
</evidence>
<evidence type="ECO:0000256" key="4">
    <source>
        <dbReference type="ARBA" id="ARBA00012448"/>
    </source>
</evidence>
<evidence type="ECO:0000313" key="16">
    <source>
        <dbReference type="EMBL" id="MBD8034974.1"/>
    </source>
</evidence>
<dbReference type="SUPFAM" id="SSF69189">
    <property type="entry name" value="Penicillin-binding protein associated domain"/>
    <property type="match status" value="1"/>
</dbReference>
<keyword evidence="6" id="KW-0645">Protease</keyword>
<comment type="function">
    <text evidence="1">Removes C-terminal D-alanyl residues from sugar-peptide cell wall precursors.</text>
</comment>
<dbReference type="Pfam" id="PF00768">
    <property type="entry name" value="Peptidase_S11"/>
    <property type="match status" value="1"/>
</dbReference>
<evidence type="ECO:0000256" key="3">
    <source>
        <dbReference type="ARBA" id="ARBA00007164"/>
    </source>
</evidence>
<proteinExistence type="inferred from homology"/>
<dbReference type="InterPro" id="IPR012907">
    <property type="entry name" value="Peptidase_S11_C"/>
</dbReference>
<dbReference type="InterPro" id="IPR012338">
    <property type="entry name" value="Beta-lactam/transpept-like"/>
</dbReference>
<comment type="catalytic activity">
    <reaction evidence="12">
        <text>Preferential cleavage: (Ac)2-L-Lys-D-Ala-|-D-Ala. Also transpeptidation of peptidyl-alanyl moieties that are N-acyl substituents of D-alanine.</text>
        <dbReference type="EC" id="3.4.16.4"/>
    </reaction>
</comment>
<keyword evidence="9" id="KW-0133">Cell shape</keyword>
<dbReference type="Proteomes" id="UP000600565">
    <property type="component" value="Unassembled WGS sequence"/>
</dbReference>
<keyword evidence="10" id="KW-0573">Peptidoglycan synthesis</keyword>
<protein>
    <recommendedName>
        <fullName evidence="4">serine-type D-Ala-D-Ala carboxypeptidase</fullName>
        <ecNumber evidence="4">3.4.16.4</ecNumber>
    </recommendedName>
</protein>
<evidence type="ECO:0000256" key="7">
    <source>
        <dbReference type="ARBA" id="ARBA00022729"/>
    </source>
</evidence>
<evidence type="ECO:0000256" key="13">
    <source>
        <dbReference type="RuleBase" id="RU004016"/>
    </source>
</evidence>
<evidence type="ECO:0000256" key="14">
    <source>
        <dbReference type="SAM" id="Phobius"/>
    </source>
</evidence>
<dbReference type="SUPFAM" id="SSF56601">
    <property type="entry name" value="beta-lactamase/transpeptidase-like"/>
    <property type="match status" value="1"/>
</dbReference>
<comment type="similarity">
    <text evidence="3 13">Belongs to the peptidase S11 family.</text>
</comment>